<name>A0A6L2MGW1_TANCI</name>
<accession>A0A6L2MGW1</accession>
<sequence>MWSSGSGVAVWAGAPRCLFVAGEGGRVFVGGSGSGGVGWKKGGSGVKGLAGKPVWKCYSARFKWVGKEYCWDFRDFTWTRVLGGCWEVMGKVVGVVKWSGEWRRWCCEEWQEKRFVMNSVFKNVGKEKYRWFFFWVLHS</sequence>
<reference evidence="1" key="1">
    <citation type="journal article" date="2019" name="Sci. Rep.">
        <title>Draft genome of Tanacetum cinerariifolium, the natural source of mosquito coil.</title>
        <authorList>
            <person name="Yamashiro T."/>
            <person name="Shiraishi A."/>
            <person name="Satake H."/>
            <person name="Nakayama K."/>
        </authorList>
    </citation>
    <scope>NUCLEOTIDE SEQUENCE</scope>
</reference>
<comment type="caution">
    <text evidence="1">The sequence shown here is derived from an EMBL/GenBank/DDBJ whole genome shotgun (WGS) entry which is preliminary data.</text>
</comment>
<organism evidence="1">
    <name type="scientific">Tanacetum cinerariifolium</name>
    <name type="common">Dalmatian daisy</name>
    <name type="synonym">Chrysanthemum cinerariifolium</name>
    <dbReference type="NCBI Taxonomy" id="118510"/>
    <lineage>
        <taxon>Eukaryota</taxon>
        <taxon>Viridiplantae</taxon>
        <taxon>Streptophyta</taxon>
        <taxon>Embryophyta</taxon>
        <taxon>Tracheophyta</taxon>
        <taxon>Spermatophyta</taxon>
        <taxon>Magnoliopsida</taxon>
        <taxon>eudicotyledons</taxon>
        <taxon>Gunneridae</taxon>
        <taxon>Pentapetalae</taxon>
        <taxon>asterids</taxon>
        <taxon>campanulids</taxon>
        <taxon>Asterales</taxon>
        <taxon>Asteraceae</taxon>
        <taxon>Asteroideae</taxon>
        <taxon>Anthemideae</taxon>
        <taxon>Anthemidinae</taxon>
        <taxon>Tanacetum</taxon>
    </lineage>
</organism>
<proteinExistence type="predicted"/>
<gene>
    <name evidence="1" type="ORF">Tci_044505</name>
</gene>
<dbReference type="EMBL" id="BKCJ010006510">
    <property type="protein sequence ID" value="GEU72527.1"/>
    <property type="molecule type" value="Genomic_DNA"/>
</dbReference>
<protein>
    <submittedName>
        <fullName evidence="1">Uncharacterized protein</fullName>
    </submittedName>
</protein>
<dbReference type="AlphaFoldDB" id="A0A6L2MGW1"/>
<evidence type="ECO:0000313" key="1">
    <source>
        <dbReference type="EMBL" id="GEU72527.1"/>
    </source>
</evidence>